<comment type="function">
    <text evidence="1">Involved in the transposition of the insertion sequence.</text>
</comment>
<feature type="domain" description="Integrase catalytic" evidence="2">
    <location>
        <begin position="145"/>
        <end position="306"/>
    </location>
</feature>
<dbReference type="SUPFAM" id="SSF53098">
    <property type="entry name" value="Ribonuclease H-like"/>
    <property type="match status" value="1"/>
</dbReference>
<dbReference type="InterPro" id="IPR025948">
    <property type="entry name" value="HTH-like_dom"/>
</dbReference>
<dbReference type="Proteomes" id="UP000523362">
    <property type="component" value="Unassembled WGS sequence"/>
</dbReference>
<accession>A0A7X1C5Y0</accession>
<dbReference type="Gene3D" id="3.30.420.10">
    <property type="entry name" value="Ribonuclease H-like superfamily/Ribonuclease H"/>
    <property type="match status" value="1"/>
</dbReference>
<dbReference type="GO" id="GO:0015074">
    <property type="term" value="P:DNA integration"/>
    <property type="evidence" value="ECO:0007669"/>
    <property type="project" value="InterPro"/>
</dbReference>
<dbReference type="PROSITE" id="PS50994">
    <property type="entry name" value="INTEGRASE"/>
    <property type="match status" value="1"/>
</dbReference>
<dbReference type="Pfam" id="PF13333">
    <property type="entry name" value="rve_2"/>
    <property type="match status" value="1"/>
</dbReference>
<dbReference type="GO" id="GO:0003676">
    <property type="term" value="F:nucleic acid binding"/>
    <property type="evidence" value="ECO:0007669"/>
    <property type="project" value="InterPro"/>
</dbReference>
<dbReference type="PANTHER" id="PTHR46889">
    <property type="entry name" value="TRANSPOSASE INSF FOR INSERTION SEQUENCE IS3B-RELATED"/>
    <property type="match status" value="1"/>
</dbReference>
<dbReference type="InterPro" id="IPR050900">
    <property type="entry name" value="Transposase_IS3/IS150/IS904"/>
</dbReference>
<gene>
    <name evidence="3" type="ORF">HB897_05040</name>
</gene>
<dbReference type="Pfam" id="PF13276">
    <property type="entry name" value="HTH_21"/>
    <property type="match status" value="1"/>
</dbReference>
<dbReference type="InterPro" id="IPR012337">
    <property type="entry name" value="RNaseH-like_sf"/>
</dbReference>
<dbReference type="InterPro" id="IPR048020">
    <property type="entry name" value="Transpos_IS3"/>
</dbReference>
<dbReference type="Pfam" id="PF00665">
    <property type="entry name" value="rve"/>
    <property type="match status" value="1"/>
</dbReference>
<reference evidence="3 4" key="1">
    <citation type="submission" date="2020-03" db="EMBL/GenBank/DDBJ databases">
        <title>Soil Listeria distribution.</title>
        <authorList>
            <person name="Liao J."/>
            <person name="Wiedmann M."/>
        </authorList>
    </citation>
    <scope>NUCLEOTIDE SEQUENCE [LARGE SCALE GENOMIC DNA]</scope>
    <source>
        <strain evidence="3 4">FSL L7-1560</strain>
    </source>
</reference>
<evidence type="ECO:0000256" key="1">
    <source>
        <dbReference type="ARBA" id="ARBA00002286"/>
    </source>
</evidence>
<dbReference type="NCBIfam" id="NF033516">
    <property type="entry name" value="transpos_IS3"/>
    <property type="match status" value="1"/>
</dbReference>
<comment type="caution">
    <text evidence="3">The sequence shown here is derived from an EMBL/GenBank/DDBJ whole genome shotgun (WGS) entry which is preliminary data.</text>
</comment>
<evidence type="ECO:0000313" key="3">
    <source>
        <dbReference type="EMBL" id="MBC1485599.1"/>
    </source>
</evidence>
<name>A0A7X1C5Y0_LISSE</name>
<dbReference type="EMBL" id="JAARRG010000002">
    <property type="protein sequence ID" value="MBC1485599.1"/>
    <property type="molecule type" value="Genomic_DNA"/>
</dbReference>
<protein>
    <submittedName>
        <fullName evidence="3">IS3 family transposase</fullName>
    </submittedName>
</protein>
<dbReference type="InterPro" id="IPR001584">
    <property type="entry name" value="Integrase_cat-core"/>
</dbReference>
<organism evidence="3 4">
    <name type="scientific">Listeria seeligeri</name>
    <dbReference type="NCBI Taxonomy" id="1640"/>
    <lineage>
        <taxon>Bacteria</taxon>
        <taxon>Bacillati</taxon>
        <taxon>Bacillota</taxon>
        <taxon>Bacilli</taxon>
        <taxon>Bacillales</taxon>
        <taxon>Listeriaceae</taxon>
        <taxon>Listeria</taxon>
    </lineage>
</organism>
<dbReference type="AlphaFoldDB" id="A0A7X1C5Y0"/>
<dbReference type="InterPro" id="IPR036397">
    <property type="entry name" value="RNaseH_sf"/>
</dbReference>
<proteinExistence type="predicted"/>
<dbReference type="PANTHER" id="PTHR46889:SF4">
    <property type="entry name" value="TRANSPOSASE INSO FOR INSERTION SEQUENCE ELEMENT IS911B-RELATED"/>
    <property type="match status" value="1"/>
</dbReference>
<sequence>MVGFRRIKTDKTRTRITKKVFFSGKMVMRKNIVSFMKQHTQEFSITQLTRLFGISRSYYYRHRYKEIDTLSDVELRIQELVTKNHFLYGYRKIHALIKKEIPIGINKVAKIMRNRGWNCQAKKKKFRKPGTIYKTFENVIAKNWRAEKPLQKLTTDITYLPFGKSMLYLSMIMDTYNSEIVAYKISKHPDAQLAVDTLNQIKTLPKGAILHSDQGTTYTSKEFFRVAKQKNVIRSMSRKGTPSDNAPIESFHSSLKSETFYLHKEPIGSNNIVIDMVENYIYFWNNQRILTKLGYLSPIDYRKKMAH</sequence>
<evidence type="ECO:0000259" key="2">
    <source>
        <dbReference type="PROSITE" id="PS50994"/>
    </source>
</evidence>
<evidence type="ECO:0000313" key="4">
    <source>
        <dbReference type="Proteomes" id="UP000523362"/>
    </source>
</evidence>